<evidence type="ECO:0000313" key="1">
    <source>
        <dbReference type="Proteomes" id="UP000887576"/>
    </source>
</evidence>
<dbReference type="Proteomes" id="UP000887576">
    <property type="component" value="Unplaced"/>
</dbReference>
<organism evidence="1 2">
    <name type="scientific">Panagrolaimus sp. JU765</name>
    <dbReference type="NCBI Taxonomy" id="591449"/>
    <lineage>
        <taxon>Eukaryota</taxon>
        <taxon>Metazoa</taxon>
        <taxon>Ecdysozoa</taxon>
        <taxon>Nematoda</taxon>
        <taxon>Chromadorea</taxon>
        <taxon>Rhabditida</taxon>
        <taxon>Tylenchina</taxon>
        <taxon>Panagrolaimomorpha</taxon>
        <taxon>Panagrolaimoidea</taxon>
        <taxon>Panagrolaimidae</taxon>
        <taxon>Panagrolaimus</taxon>
    </lineage>
</organism>
<dbReference type="WBParaSite" id="JU765_v2.g7964.t1">
    <property type="protein sequence ID" value="JU765_v2.g7964.t1"/>
    <property type="gene ID" value="JU765_v2.g7964"/>
</dbReference>
<evidence type="ECO:0000313" key="2">
    <source>
        <dbReference type="WBParaSite" id="JU765_v2.g7964.t1"/>
    </source>
</evidence>
<reference evidence="2" key="1">
    <citation type="submission" date="2022-11" db="UniProtKB">
        <authorList>
            <consortium name="WormBaseParasite"/>
        </authorList>
    </citation>
    <scope>IDENTIFICATION</scope>
</reference>
<sequence>MSPNLIHQMSINSEESQSTKSTTILGNFTTTNSGFEKPDGKIKVRTLCLLGALLPGLGCYFVIAYTYLFQYDRVMNFSSSHCPNVSRYVNFMDI</sequence>
<proteinExistence type="predicted"/>
<name>A0AC34RLS9_9BILA</name>
<accession>A0AC34RLS9</accession>
<protein>
    <submittedName>
        <fullName evidence="2">Uncharacterized protein</fullName>
    </submittedName>
</protein>